<feature type="region of interest" description="Disordered" evidence="3">
    <location>
        <begin position="282"/>
        <end position="321"/>
    </location>
</feature>
<reference evidence="4 6" key="1">
    <citation type="submission" date="2017-04" db="EMBL/GenBank/DDBJ databases">
        <title>Kefir bacterial isolates.</title>
        <authorList>
            <person name="Kim Y."/>
            <person name="Blasche S."/>
            <person name="Patil K.R."/>
        </authorList>
    </citation>
    <scope>NUCLEOTIDE SEQUENCE [LARGE SCALE GENOMIC DNA]</scope>
    <source>
        <strain evidence="4 6">OG2</strain>
    </source>
</reference>
<feature type="active site" description="Proton donor" evidence="1">
    <location>
        <position position="83"/>
    </location>
</feature>
<dbReference type="PIRSF" id="PIRSF001359">
    <property type="entry name" value="F_bP_aldolase_II"/>
    <property type="match status" value="1"/>
</dbReference>
<dbReference type="EMBL" id="CP065682">
    <property type="protein sequence ID" value="QPS34275.1"/>
    <property type="molecule type" value="Genomic_DNA"/>
</dbReference>
<reference evidence="5 7" key="2">
    <citation type="submission" date="2020-12" db="EMBL/GenBank/DDBJ databases">
        <title>FDA dAtabase for Regulatory Grade micrObial Sequences (FDA-ARGOS): Supporting development and validation of Infectious Disease Dx tests.</title>
        <authorList>
            <person name="Sproer C."/>
            <person name="Gronow S."/>
            <person name="Severitt S."/>
            <person name="Schroder I."/>
            <person name="Tallon L."/>
            <person name="Sadzewicz L."/>
            <person name="Zhao X."/>
            <person name="Boylan J."/>
            <person name="Ott S."/>
            <person name="Bowen H."/>
            <person name="Vavikolanu K."/>
            <person name="Mehta A."/>
            <person name="Aluvathingal J."/>
            <person name="Nadendla S."/>
            <person name="Lowell S."/>
            <person name="Myers T."/>
            <person name="Yan Y."/>
            <person name="Sichtig H."/>
        </authorList>
    </citation>
    <scope>NUCLEOTIDE SEQUENCE [LARGE SCALE GENOMIC DNA]</scope>
    <source>
        <strain evidence="5 7">FDAARGOS_902</strain>
    </source>
</reference>
<evidence type="ECO:0000313" key="5">
    <source>
        <dbReference type="EMBL" id="QPS34275.1"/>
    </source>
</evidence>
<evidence type="ECO:0000256" key="1">
    <source>
        <dbReference type="PIRSR" id="PIRSR001359-1"/>
    </source>
</evidence>
<keyword evidence="2" id="KW-0479">Metal-binding</keyword>
<dbReference type="InterPro" id="IPR013785">
    <property type="entry name" value="Aldolase_TIM"/>
</dbReference>
<dbReference type="SUPFAM" id="SSF51569">
    <property type="entry name" value="Aldolase"/>
    <property type="match status" value="1"/>
</dbReference>
<feature type="compositionally biased region" description="Low complexity" evidence="3">
    <location>
        <begin position="289"/>
        <end position="321"/>
    </location>
</feature>
<evidence type="ECO:0000313" key="6">
    <source>
        <dbReference type="Proteomes" id="UP000216867"/>
    </source>
</evidence>
<evidence type="ECO:0000313" key="4">
    <source>
        <dbReference type="EMBL" id="PAK96804.1"/>
    </source>
</evidence>
<name>A0A269ZG96_9MICO</name>
<dbReference type="Proteomes" id="UP000594979">
    <property type="component" value="Chromosome"/>
</dbReference>
<dbReference type="GO" id="GO:0016832">
    <property type="term" value="F:aldehyde-lyase activity"/>
    <property type="evidence" value="ECO:0007669"/>
    <property type="project" value="InterPro"/>
</dbReference>
<keyword evidence="2" id="KW-0862">Zinc</keyword>
<evidence type="ECO:0000256" key="2">
    <source>
        <dbReference type="PIRSR" id="PIRSR001359-3"/>
    </source>
</evidence>
<dbReference type="GO" id="GO:0005975">
    <property type="term" value="P:carbohydrate metabolic process"/>
    <property type="evidence" value="ECO:0007669"/>
    <property type="project" value="InterPro"/>
</dbReference>
<dbReference type="InterPro" id="IPR000771">
    <property type="entry name" value="FBA_II"/>
</dbReference>
<evidence type="ECO:0000256" key="3">
    <source>
        <dbReference type="SAM" id="MobiDB-lite"/>
    </source>
</evidence>
<dbReference type="KEGG" id="bcau:I6G59_02795"/>
<feature type="binding site" evidence="2">
    <location>
        <position position="177"/>
    </location>
    <ligand>
        <name>Zn(2+)</name>
        <dbReference type="ChEBI" id="CHEBI:29105"/>
        <label>1</label>
        <note>catalytic</note>
    </ligand>
</feature>
<dbReference type="GO" id="GO:0008270">
    <property type="term" value="F:zinc ion binding"/>
    <property type="evidence" value="ECO:0007669"/>
    <property type="project" value="InterPro"/>
</dbReference>
<dbReference type="PANTHER" id="PTHR30304:SF0">
    <property type="entry name" value="D-TAGATOSE-1,6-BISPHOSPHATE ALDOLASE SUBUNIT GATY-RELATED"/>
    <property type="match status" value="1"/>
</dbReference>
<dbReference type="Gene3D" id="3.20.20.70">
    <property type="entry name" value="Aldolase class I"/>
    <property type="match status" value="1"/>
</dbReference>
<dbReference type="RefSeq" id="WP_095375349.1">
    <property type="nucleotide sequence ID" value="NZ_CP065629.1"/>
</dbReference>
<protein>
    <submittedName>
        <fullName evidence="4 5">Fructose-bisphosphate aldolase</fullName>
    </submittedName>
</protein>
<feature type="binding site" evidence="2">
    <location>
        <position position="135"/>
    </location>
    <ligand>
        <name>Zn(2+)</name>
        <dbReference type="ChEBI" id="CHEBI:29105"/>
        <label>2</label>
    </ligand>
</feature>
<dbReference type="CDD" id="cd00947">
    <property type="entry name" value="TBP_aldolase_IIB"/>
    <property type="match status" value="1"/>
</dbReference>
<dbReference type="PANTHER" id="PTHR30304">
    <property type="entry name" value="D-TAGATOSE-1,6-BISPHOSPHATE ALDOLASE"/>
    <property type="match status" value="1"/>
</dbReference>
<dbReference type="GeneID" id="99774357"/>
<dbReference type="InterPro" id="IPR050246">
    <property type="entry name" value="Class_II_FBP_aldolase"/>
</dbReference>
<dbReference type="Pfam" id="PF01116">
    <property type="entry name" value="F_bP_aldolase"/>
    <property type="match status" value="1"/>
</dbReference>
<gene>
    <name evidence="4" type="ORF">B8X04_02540</name>
    <name evidence="5" type="ORF">I6G59_02795</name>
</gene>
<feature type="binding site" evidence="2">
    <location>
        <position position="105"/>
    </location>
    <ligand>
        <name>Zn(2+)</name>
        <dbReference type="ChEBI" id="CHEBI:29105"/>
        <label>2</label>
    </ligand>
</feature>
<dbReference type="NCBIfam" id="TIGR00167">
    <property type="entry name" value="cbbA"/>
    <property type="match status" value="1"/>
</dbReference>
<sequence length="321" mass="32914">MTTASMNALLAEAAEAGTAVGAFNVIHLESAEAIATGAEAAGRPVIMQISENCVRYHGGLAPIARATQAIAASATVPVAVHLDHATDVGLVTEAIELGFDSVMYDGAHLAYDVNCQTTAEVVRSAHDRGIAVEAELGEIGGKDGAHAPGVRTDPAEAVEFAALTGVDALAVAVGSSHAMRERTSRLDLDLIVRLAGVVPVPLVLHGSSGVADAEIRRGIAAGMRKINVSTHLNAVFTAAVRETLVEHPDLVDSRKYLAPAREAFAAEVARLLALFAGETDAPAARETDAPAAQESAARAARESAAPADGARTAARTQESEA</sequence>
<dbReference type="EMBL" id="NCWY01000002">
    <property type="protein sequence ID" value="PAK96804.1"/>
    <property type="molecule type" value="Genomic_DNA"/>
</dbReference>
<feature type="binding site" evidence="2">
    <location>
        <position position="84"/>
    </location>
    <ligand>
        <name>Zn(2+)</name>
        <dbReference type="ChEBI" id="CHEBI:29105"/>
        <label>1</label>
        <note>catalytic</note>
    </ligand>
</feature>
<comment type="cofactor">
    <cofactor evidence="2">
        <name>Zn(2+)</name>
        <dbReference type="ChEBI" id="CHEBI:29105"/>
    </cofactor>
    <text evidence="2">Binds 2 Zn(2+) ions per subunit. One is catalytic and the other provides a structural contribution.</text>
</comment>
<dbReference type="Proteomes" id="UP000216867">
    <property type="component" value="Unassembled WGS sequence"/>
</dbReference>
<feature type="binding site" evidence="2">
    <location>
        <position position="205"/>
    </location>
    <ligand>
        <name>Zn(2+)</name>
        <dbReference type="ChEBI" id="CHEBI:29105"/>
        <label>1</label>
        <note>catalytic</note>
    </ligand>
</feature>
<dbReference type="AlphaFoldDB" id="A0A269ZG96"/>
<accession>A0A269ZG96</accession>
<evidence type="ECO:0000313" key="7">
    <source>
        <dbReference type="Proteomes" id="UP000594979"/>
    </source>
</evidence>
<proteinExistence type="predicted"/>
<organism evidence="4 6">
    <name type="scientific">Brevibacterium casei</name>
    <dbReference type="NCBI Taxonomy" id="33889"/>
    <lineage>
        <taxon>Bacteria</taxon>
        <taxon>Bacillati</taxon>
        <taxon>Actinomycetota</taxon>
        <taxon>Actinomycetes</taxon>
        <taxon>Micrococcales</taxon>
        <taxon>Brevibacteriaceae</taxon>
        <taxon>Brevibacterium</taxon>
    </lineage>
</organism>